<name>A0A941E7V4_9ACTN</name>
<dbReference type="EMBL" id="JAGSOH010000013">
    <property type="protein sequence ID" value="MBR7826112.1"/>
    <property type="molecule type" value="Genomic_DNA"/>
</dbReference>
<evidence type="ECO:0000313" key="2">
    <source>
        <dbReference type="Proteomes" id="UP000676325"/>
    </source>
</evidence>
<dbReference type="PANTHER" id="PTHR38567">
    <property type="entry name" value="DUF4291 DOMAIN-CONTAINING PROTEIN"/>
    <property type="match status" value="1"/>
</dbReference>
<evidence type="ECO:0000313" key="1">
    <source>
        <dbReference type="EMBL" id="MBR7826112.1"/>
    </source>
</evidence>
<keyword evidence="2" id="KW-1185">Reference proteome</keyword>
<protein>
    <submittedName>
        <fullName evidence="1">DUF4291 domain-containing protein</fullName>
    </submittedName>
</protein>
<proteinExistence type="predicted"/>
<dbReference type="Proteomes" id="UP000676325">
    <property type="component" value="Unassembled WGS sequence"/>
</dbReference>
<reference evidence="1" key="1">
    <citation type="submission" date="2021-04" db="EMBL/GenBank/DDBJ databases">
        <title>Genome based classification of Actinospica acidithermotolerans sp. nov., an actinobacterium isolated from an Indonesian hot spring.</title>
        <authorList>
            <person name="Kusuma A.B."/>
            <person name="Putra K.E."/>
            <person name="Nafisah S."/>
            <person name="Loh J."/>
            <person name="Nouioui I."/>
            <person name="Goodfellow M."/>
        </authorList>
    </citation>
    <scope>NUCLEOTIDE SEQUENCE</scope>
    <source>
        <strain evidence="1">MGRD01-02</strain>
    </source>
</reference>
<dbReference type="Pfam" id="PF14124">
    <property type="entry name" value="DUF4291"/>
    <property type="match status" value="1"/>
</dbReference>
<dbReference type="RefSeq" id="WP_212517264.1">
    <property type="nucleotide sequence ID" value="NZ_JAGSOH010000013.1"/>
</dbReference>
<organism evidence="1 2">
    <name type="scientific">Actinospica acidithermotolerans</name>
    <dbReference type="NCBI Taxonomy" id="2828514"/>
    <lineage>
        <taxon>Bacteria</taxon>
        <taxon>Bacillati</taxon>
        <taxon>Actinomycetota</taxon>
        <taxon>Actinomycetes</taxon>
        <taxon>Catenulisporales</taxon>
        <taxon>Actinospicaceae</taxon>
        <taxon>Actinospica</taxon>
    </lineage>
</organism>
<gene>
    <name evidence="1" type="ORF">KDK95_07345</name>
</gene>
<dbReference type="InterPro" id="IPR025633">
    <property type="entry name" value="DUF4291"/>
</dbReference>
<dbReference type="AlphaFoldDB" id="A0A941E7V4"/>
<sequence length="202" mass="22930">MTDIAVPNRQIRASYDDSTITVYQAYSPAIGRPAAANGRFGGAFKRERMTWIKPSFRWMMYRCGWALKPGQEHVLAIRISREGFEWALAHSAFAHYDAKLHVDREAWRASLDNPVRIQWDPERDLHFRPLDHRSIQIGLGGESVARYCDEWIVGIEDVTVLARRVHATLSTEQAPSAAMELLPAERPYPVPDAIAAQIGMCR</sequence>
<comment type="caution">
    <text evidence="1">The sequence shown here is derived from an EMBL/GenBank/DDBJ whole genome shotgun (WGS) entry which is preliminary data.</text>
</comment>
<accession>A0A941E7V4</accession>
<dbReference type="PANTHER" id="PTHR38567:SF1">
    <property type="entry name" value="DUF4291 DOMAIN-CONTAINING PROTEIN"/>
    <property type="match status" value="1"/>
</dbReference>